<keyword evidence="3" id="KW-0732">Signal</keyword>
<protein>
    <recommendedName>
        <fullName evidence="6">Plasmid partitioning protein</fullName>
    </recommendedName>
</protein>
<feature type="compositionally biased region" description="Polar residues" evidence="1">
    <location>
        <begin position="280"/>
        <end position="291"/>
    </location>
</feature>
<feature type="compositionally biased region" description="Polar residues" evidence="1">
    <location>
        <begin position="135"/>
        <end position="147"/>
    </location>
</feature>
<feature type="compositionally biased region" description="Gly residues" evidence="1">
    <location>
        <begin position="152"/>
        <end position="165"/>
    </location>
</feature>
<feature type="compositionally biased region" description="Low complexity" evidence="1">
    <location>
        <begin position="166"/>
        <end position="176"/>
    </location>
</feature>
<evidence type="ECO:0000313" key="4">
    <source>
        <dbReference type="EMBL" id="EID50545.1"/>
    </source>
</evidence>
<name>I0URP2_9MICC</name>
<dbReference type="PATRIC" id="fig|1125724.3.peg.1678"/>
<comment type="caution">
    <text evidence="4">The sequence shown here is derived from an EMBL/GenBank/DDBJ whole genome shotgun (WGS) entry which is preliminary data.</text>
</comment>
<keyword evidence="2" id="KW-0472">Membrane</keyword>
<evidence type="ECO:0000256" key="2">
    <source>
        <dbReference type="SAM" id="Phobius"/>
    </source>
</evidence>
<dbReference type="EMBL" id="AJJQ01000038">
    <property type="protein sequence ID" value="EID50545.1"/>
    <property type="molecule type" value="Genomic_DNA"/>
</dbReference>
<evidence type="ECO:0008006" key="6">
    <source>
        <dbReference type="Google" id="ProtNLM"/>
    </source>
</evidence>
<feature type="compositionally biased region" description="Gly residues" evidence="1">
    <location>
        <begin position="177"/>
        <end position="242"/>
    </location>
</feature>
<evidence type="ECO:0000313" key="5">
    <source>
        <dbReference type="Proteomes" id="UP000004863"/>
    </source>
</evidence>
<reference evidence="4" key="1">
    <citation type="submission" date="2012-03" db="EMBL/GenBank/DDBJ databases">
        <authorList>
            <person name="Durkin A.S."/>
            <person name="McCorrison J."/>
            <person name="Torralba M."/>
            <person name="Gillis M."/>
            <person name="Methe B."/>
            <person name="Sutton G."/>
            <person name="Nelson K.E."/>
        </authorList>
    </citation>
    <scope>NUCLEOTIDE SEQUENCE [LARGE SCALE GENOMIC DNA]</scope>
    <source>
        <strain evidence="4">F0474</strain>
    </source>
</reference>
<feature type="signal peptide" evidence="3">
    <location>
        <begin position="1"/>
        <end position="30"/>
    </location>
</feature>
<feature type="compositionally biased region" description="Basic and acidic residues" evidence="1">
    <location>
        <begin position="253"/>
        <end position="266"/>
    </location>
</feature>
<gene>
    <name evidence="4" type="ORF">HMPREF1324_2283</name>
</gene>
<dbReference type="Proteomes" id="UP000004863">
    <property type="component" value="Unassembled WGS sequence"/>
</dbReference>
<feature type="compositionally biased region" description="Low complexity" evidence="1">
    <location>
        <begin position="302"/>
        <end position="311"/>
    </location>
</feature>
<keyword evidence="2" id="KW-1133">Transmembrane helix</keyword>
<proteinExistence type="predicted"/>
<dbReference type="OrthoDB" id="4401529at2"/>
<sequence length="368" mass="35742">MRFSTPFSKAATVCAAATLSLGLSVGTAYALPPGGASGNTPGTSSTVSPTVKSGGVISFNLSGFPQNTMVSVKIDDGDACPADAPQGACVVHQQKSDGNGNVSGSFVLPSDLENGQHTLRFLAAGSKKNSKGDSLGTQPFSNKSPVFTVTGGSDGGNKSGGGNSGGSSSDSGSSNNNGGGSRSNGGSRSGGNKSGGGGASNNNGGGGSSNNGGGASGDGGSSNNSGGGTSGGGTSANGGGTADSGETEYVDADGNKITKEEYDRLNSENGGDSETEGDADTSNTEDGTTTNGEKKQKSSNGTTQKKATAKANASGVNKQSNSSDKAQAKNETTNTTVTYGSEFPWIGTIVLAAAAIAAAIIVIVRRKA</sequence>
<evidence type="ECO:0000256" key="3">
    <source>
        <dbReference type="SAM" id="SignalP"/>
    </source>
</evidence>
<organism evidence="4 5">
    <name type="scientific">Rothia aeria F0474</name>
    <dbReference type="NCBI Taxonomy" id="1125724"/>
    <lineage>
        <taxon>Bacteria</taxon>
        <taxon>Bacillati</taxon>
        <taxon>Actinomycetota</taxon>
        <taxon>Actinomycetes</taxon>
        <taxon>Micrococcales</taxon>
        <taxon>Micrococcaceae</taxon>
        <taxon>Rothia</taxon>
    </lineage>
</organism>
<keyword evidence="5" id="KW-1185">Reference proteome</keyword>
<feature type="chain" id="PRO_5003634187" description="Plasmid partitioning protein" evidence="3">
    <location>
        <begin position="31"/>
        <end position="368"/>
    </location>
</feature>
<feature type="compositionally biased region" description="Polar residues" evidence="1">
    <location>
        <begin position="314"/>
        <end position="332"/>
    </location>
</feature>
<evidence type="ECO:0000256" key="1">
    <source>
        <dbReference type="SAM" id="MobiDB-lite"/>
    </source>
</evidence>
<feature type="region of interest" description="Disordered" evidence="1">
    <location>
        <begin position="127"/>
        <end position="332"/>
    </location>
</feature>
<dbReference type="GeneID" id="93862773"/>
<dbReference type="AlphaFoldDB" id="I0URP2"/>
<dbReference type="RefSeq" id="WP_006888691.1">
    <property type="nucleotide sequence ID" value="NZ_AJJQ01000038.1"/>
</dbReference>
<accession>I0URP2</accession>
<feature type="transmembrane region" description="Helical" evidence="2">
    <location>
        <begin position="343"/>
        <end position="364"/>
    </location>
</feature>
<keyword evidence="2" id="KW-0812">Transmembrane</keyword>